<name>A0AAI9TAT5_PENTH</name>
<evidence type="ECO:0000313" key="1">
    <source>
        <dbReference type="EMBL" id="KAJ9483877.1"/>
    </source>
</evidence>
<proteinExistence type="predicted"/>
<accession>A0AAI9TAT5</accession>
<reference evidence="1" key="1">
    <citation type="submission" date="2015-06" db="EMBL/GenBank/DDBJ databases">
        <authorList>
            <person name="Nguyen H."/>
        </authorList>
    </citation>
    <scope>NUCLEOTIDE SEQUENCE</scope>
    <source>
        <strain evidence="1">DAOM 180753</strain>
    </source>
</reference>
<gene>
    <name evidence="1" type="ORF">VN97_g9517</name>
</gene>
<reference evidence="1" key="2">
    <citation type="journal article" date="2016" name="Fungal Biol.">
        <title>Ochratoxin A production by Penicillium thymicola.</title>
        <authorList>
            <person name="Nguyen H.D.T."/>
            <person name="McMullin D.R."/>
            <person name="Ponomareva E."/>
            <person name="Riley R."/>
            <person name="Pomraning K.R."/>
            <person name="Baker S.E."/>
            <person name="Seifert K.A."/>
        </authorList>
    </citation>
    <scope>NUCLEOTIDE SEQUENCE</scope>
    <source>
        <strain evidence="1">DAOM 180753</strain>
    </source>
</reference>
<keyword evidence="2" id="KW-1185">Reference proteome</keyword>
<comment type="caution">
    <text evidence="1">The sequence shown here is derived from an EMBL/GenBank/DDBJ whole genome shotgun (WGS) entry which is preliminary data.</text>
</comment>
<feature type="non-terminal residue" evidence="1">
    <location>
        <position position="1"/>
    </location>
</feature>
<sequence>WVLVKYQSQCSCKRRNLCGLVGMSTMSHTCSRLNF</sequence>
<dbReference type="Proteomes" id="UP001227192">
    <property type="component" value="Unassembled WGS sequence"/>
</dbReference>
<dbReference type="AlphaFoldDB" id="A0AAI9TAT5"/>
<organism evidence="1 2">
    <name type="scientific">Penicillium thymicola</name>
    <dbReference type="NCBI Taxonomy" id="293382"/>
    <lineage>
        <taxon>Eukaryota</taxon>
        <taxon>Fungi</taxon>
        <taxon>Dikarya</taxon>
        <taxon>Ascomycota</taxon>
        <taxon>Pezizomycotina</taxon>
        <taxon>Eurotiomycetes</taxon>
        <taxon>Eurotiomycetidae</taxon>
        <taxon>Eurotiales</taxon>
        <taxon>Aspergillaceae</taxon>
        <taxon>Penicillium</taxon>
    </lineage>
</organism>
<dbReference type="EMBL" id="LACB01000389">
    <property type="protein sequence ID" value="KAJ9483877.1"/>
    <property type="molecule type" value="Genomic_DNA"/>
</dbReference>
<protein>
    <submittedName>
        <fullName evidence="1">Uncharacterized protein</fullName>
    </submittedName>
</protein>
<evidence type="ECO:0000313" key="2">
    <source>
        <dbReference type="Proteomes" id="UP001227192"/>
    </source>
</evidence>